<keyword evidence="1" id="KW-1133">Transmembrane helix</keyword>
<organism evidence="3 4">
    <name type="scientific">Nelumbo nucifera</name>
    <name type="common">Sacred lotus</name>
    <dbReference type="NCBI Taxonomy" id="4432"/>
    <lineage>
        <taxon>Eukaryota</taxon>
        <taxon>Viridiplantae</taxon>
        <taxon>Streptophyta</taxon>
        <taxon>Embryophyta</taxon>
        <taxon>Tracheophyta</taxon>
        <taxon>Spermatophyta</taxon>
        <taxon>Magnoliopsida</taxon>
        <taxon>Proteales</taxon>
        <taxon>Nelumbonaceae</taxon>
        <taxon>Nelumbo</taxon>
    </lineage>
</organism>
<dbReference type="KEGG" id="nnu:104605425"/>
<keyword evidence="1" id="KW-0812">Transmembrane</keyword>
<protein>
    <submittedName>
        <fullName evidence="4">Uncharacterized protein LOC104605425</fullName>
    </submittedName>
</protein>
<dbReference type="OMA" id="NCTRFIT"/>
<sequence length="121" mass="13531">MLVTERSFITSSNFSPYLLFQNRNGKRFKLKPASARKRDSTEKLGTQREPIFPLRVSNVLLARSAVAVFGLGFVDAGYSGDWSRIGVISKENEELLKIASFIVVPLCLILIFSFSKQAEEA</sequence>
<feature type="domain" description="DUF7887" evidence="2">
    <location>
        <begin position="56"/>
        <end position="117"/>
    </location>
</feature>
<accession>A0A1U8AQI4</accession>
<dbReference type="AlphaFoldDB" id="A0A1U8AQI4"/>
<keyword evidence="1" id="KW-0472">Membrane</keyword>
<dbReference type="InParanoid" id="A0A1U8AQI4"/>
<evidence type="ECO:0000313" key="3">
    <source>
        <dbReference type="Proteomes" id="UP000189703"/>
    </source>
</evidence>
<dbReference type="GeneID" id="104605425"/>
<feature type="transmembrane region" description="Helical" evidence="1">
    <location>
        <begin position="60"/>
        <end position="78"/>
    </location>
</feature>
<dbReference type="eggNOG" id="ENOG502S7II">
    <property type="taxonomic scope" value="Eukaryota"/>
</dbReference>
<dbReference type="FunCoup" id="A0A1U8AQI4">
    <property type="interactions" value="595"/>
</dbReference>
<dbReference type="Pfam" id="PF25397">
    <property type="entry name" value="DUF7887"/>
    <property type="match status" value="1"/>
</dbReference>
<dbReference type="PANTHER" id="PTHR38389">
    <property type="entry name" value="DNA-DIRECTED RNA POLYMERASE SUBUNIT BETA"/>
    <property type="match status" value="1"/>
</dbReference>
<feature type="transmembrane region" description="Helical" evidence="1">
    <location>
        <begin position="98"/>
        <end position="115"/>
    </location>
</feature>
<dbReference type="RefSeq" id="XP_010268498.1">
    <property type="nucleotide sequence ID" value="XM_010270196.2"/>
</dbReference>
<reference evidence="4" key="1">
    <citation type="submission" date="2025-08" db="UniProtKB">
        <authorList>
            <consortium name="RefSeq"/>
        </authorList>
    </citation>
    <scope>IDENTIFICATION</scope>
</reference>
<dbReference type="PANTHER" id="PTHR38389:SF1">
    <property type="entry name" value="DNA-DIRECTED RNA POLYMERASE SUBUNIT BETA"/>
    <property type="match status" value="1"/>
</dbReference>
<dbReference type="OrthoDB" id="1937164at2759"/>
<proteinExistence type="predicted"/>
<name>A0A1U8AQI4_NELNU</name>
<dbReference type="Proteomes" id="UP000189703">
    <property type="component" value="Unplaced"/>
</dbReference>
<evidence type="ECO:0000259" key="2">
    <source>
        <dbReference type="Pfam" id="PF25397"/>
    </source>
</evidence>
<dbReference type="InterPro" id="IPR057209">
    <property type="entry name" value="DUF7887"/>
</dbReference>
<keyword evidence="3" id="KW-1185">Reference proteome</keyword>
<evidence type="ECO:0000313" key="4">
    <source>
        <dbReference type="RefSeq" id="XP_010268498.1"/>
    </source>
</evidence>
<evidence type="ECO:0000256" key="1">
    <source>
        <dbReference type="SAM" id="Phobius"/>
    </source>
</evidence>
<gene>
    <name evidence="4" type="primary">LOC104605425</name>
</gene>